<reference evidence="2 3" key="1">
    <citation type="submission" date="2023-05" db="EMBL/GenBank/DDBJ databases">
        <title>B98-5 Cell Line De Novo Hybrid Assembly: An Optical Mapping Approach.</title>
        <authorList>
            <person name="Kananen K."/>
            <person name="Auerbach J.A."/>
            <person name="Kautto E."/>
            <person name="Blachly J.S."/>
        </authorList>
    </citation>
    <scope>NUCLEOTIDE SEQUENCE [LARGE SCALE GENOMIC DNA]</scope>
    <source>
        <strain evidence="2">B95-8</strain>
        <tissue evidence="2">Cell line</tissue>
    </source>
</reference>
<dbReference type="InterPro" id="IPR018247">
    <property type="entry name" value="EF_Hand_1_Ca_BS"/>
</dbReference>
<proteinExistence type="predicted"/>
<evidence type="ECO:0000256" key="1">
    <source>
        <dbReference type="SAM" id="MobiDB-lite"/>
    </source>
</evidence>
<sequence>MRSLSPNVPRLPCRPPLQRSWEPNAAISGTSTHIWRLNWVPQGAGGLACLGSQPLKLRQADLLPRAAGRGGGDGECRGVGERAEWSPQPPDPALRWLPGFVLEAAACQNDDDYLRHGILFEDLDHNGGGVVDIAELQEGLKNWSSAFYPNSEEVRDRKLV</sequence>
<evidence type="ECO:0000313" key="3">
    <source>
        <dbReference type="Proteomes" id="UP001266305"/>
    </source>
</evidence>
<dbReference type="Proteomes" id="UP001266305">
    <property type="component" value="Unassembled WGS sequence"/>
</dbReference>
<feature type="region of interest" description="Disordered" evidence="1">
    <location>
        <begin position="66"/>
        <end position="88"/>
    </location>
</feature>
<comment type="caution">
    <text evidence="2">The sequence shown here is derived from an EMBL/GenBank/DDBJ whole genome shotgun (WGS) entry which is preliminary data.</text>
</comment>
<keyword evidence="3" id="KW-1185">Reference proteome</keyword>
<feature type="compositionally biased region" description="Basic and acidic residues" evidence="1">
    <location>
        <begin position="72"/>
        <end position="84"/>
    </location>
</feature>
<evidence type="ECO:0000313" key="2">
    <source>
        <dbReference type="EMBL" id="KAK2107000.1"/>
    </source>
</evidence>
<dbReference type="EMBL" id="JASSZA010000007">
    <property type="protein sequence ID" value="KAK2107000.1"/>
    <property type="molecule type" value="Genomic_DNA"/>
</dbReference>
<protein>
    <submittedName>
        <fullName evidence="2">Uncharacterized protein</fullName>
    </submittedName>
</protein>
<gene>
    <name evidence="2" type="ORF">P7K49_016514</name>
</gene>
<organism evidence="2 3">
    <name type="scientific">Saguinus oedipus</name>
    <name type="common">Cotton-top tamarin</name>
    <name type="synonym">Oedipomidas oedipus</name>
    <dbReference type="NCBI Taxonomy" id="9490"/>
    <lineage>
        <taxon>Eukaryota</taxon>
        <taxon>Metazoa</taxon>
        <taxon>Chordata</taxon>
        <taxon>Craniata</taxon>
        <taxon>Vertebrata</taxon>
        <taxon>Euteleostomi</taxon>
        <taxon>Mammalia</taxon>
        <taxon>Eutheria</taxon>
        <taxon>Euarchontoglires</taxon>
        <taxon>Primates</taxon>
        <taxon>Haplorrhini</taxon>
        <taxon>Platyrrhini</taxon>
        <taxon>Cebidae</taxon>
        <taxon>Callitrichinae</taxon>
        <taxon>Saguinus</taxon>
    </lineage>
</organism>
<accession>A0ABQ9VCB7</accession>
<dbReference type="PROSITE" id="PS00018">
    <property type="entry name" value="EF_HAND_1"/>
    <property type="match status" value="1"/>
</dbReference>
<name>A0ABQ9VCB7_SAGOE</name>